<evidence type="ECO:0000256" key="10">
    <source>
        <dbReference type="ARBA" id="ARBA00023209"/>
    </source>
</evidence>
<evidence type="ECO:0000256" key="11">
    <source>
        <dbReference type="ARBA" id="ARBA00023264"/>
    </source>
</evidence>
<evidence type="ECO:0000256" key="2">
    <source>
        <dbReference type="ARBA" id="ARBA00022475"/>
    </source>
</evidence>
<keyword evidence="3" id="KW-0444">Lipid biosynthesis</keyword>
<evidence type="ECO:0000256" key="3">
    <source>
        <dbReference type="ARBA" id="ARBA00022516"/>
    </source>
</evidence>
<dbReference type="InterPro" id="IPR001736">
    <property type="entry name" value="PLipase_D/transphosphatidylase"/>
</dbReference>
<dbReference type="EMBL" id="LNNH01000012">
    <property type="protein sequence ID" value="KWW21464.1"/>
    <property type="molecule type" value="Genomic_DNA"/>
</dbReference>
<comment type="caution">
    <text evidence="14">The sequence shown here is derived from an EMBL/GenBank/DDBJ whole genome shotgun (WGS) entry which is preliminary data.</text>
</comment>
<dbReference type="SMART" id="SM00155">
    <property type="entry name" value="PLDc"/>
    <property type="match status" value="2"/>
</dbReference>
<keyword evidence="5" id="KW-0812">Transmembrane</keyword>
<evidence type="ECO:0000256" key="4">
    <source>
        <dbReference type="ARBA" id="ARBA00022679"/>
    </source>
</evidence>
<dbReference type="InterPro" id="IPR025202">
    <property type="entry name" value="PLD-like_dom"/>
</dbReference>
<sequence length="397" mass="45370">MTTLASIILLIFTWCLIDLKLGHKRYTKEAANTNYPPRKSEMTVFTSGKILFEDFTEEIKRAQDSIHILFYIVKNDQFSKDFLKLLQTKAETGVEVRLLADWVGSKQISRTTIRQLKRSGVHFSFSFKPKLPFLFYTIQKRNHRKITVIDGKIGYLGGFNIGREYINQGDKLNPWRDYHLKMTGEGVKDLQEVFLSDWFHDTNEDLRGTPAYFPNLKAGSQAHQVVVTNGCDLEQTLIGLIRQAKEKIIIGTPYFIPSNSLFHELREALSRNVSVTVIVPENSDHALVKEASFPYFRVLIKEGAAIMQFQRGFYHSKVILIDDTICDIGTANFDKRSCFLNGEINCLIYDRTFIEDVEKELAVDVAESKLMNGDKLSSMNLVRTAKESLASILSPFL</sequence>
<keyword evidence="15" id="KW-1185">Reference proteome</keyword>
<keyword evidence="8" id="KW-0443">Lipid metabolism</keyword>
<evidence type="ECO:0000256" key="6">
    <source>
        <dbReference type="ARBA" id="ARBA00022737"/>
    </source>
</evidence>
<evidence type="ECO:0000313" key="15">
    <source>
        <dbReference type="Proteomes" id="UP000064189"/>
    </source>
</evidence>
<evidence type="ECO:0000259" key="13">
    <source>
        <dbReference type="PROSITE" id="PS50035"/>
    </source>
</evidence>
<dbReference type="PANTHER" id="PTHR21248:SF7">
    <property type="entry name" value="MINOR CARDIOLIPIN SYNTHASE CLSB"/>
    <property type="match status" value="1"/>
</dbReference>
<dbReference type="NCBIfam" id="TIGR04265">
    <property type="entry name" value="bac_cardiolipin"/>
    <property type="match status" value="1"/>
</dbReference>
<organism evidence="14 15">
    <name type="scientific">Peribacillus simplex</name>
    <dbReference type="NCBI Taxonomy" id="1478"/>
    <lineage>
        <taxon>Bacteria</taxon>
        <taxon>Bacillati</taxon>
        <taxon>Bacillota</taxon>
        <taxon>Bacilli</taxon>
        <taxon>Bacillales</taxon>
        <taxon>Bacillaceae</taxon>
        <taxon>Peribacillus</taxon>
    </lineage>
</organism>
<dbReference type="Gene3D" id="3.30.870.10">
    <property type="entry name" value="Endonuclease Chain A"/>
    <property type="match status" value="2"/>
</dbReference>
<gene>
    <name evidence="14" type="ORF">AS888_15100</name>
</gene>
<evidence type="ECO:0000256" key="8">
    <source>
        <dbReference type="ARBA" id="ARBA00023098"/>
    </source>
</evidence>
<keyword evidence="9" id="KW-0472">Membrane</keyword>
<comment type="subcellular location">
    <subcellularLocation>
        <location evidence="1">Cell membrane</location>
    </subcellularLocation>
</comment>
<evidence type="ECO:0000256" key="5">
    <source>
        <dbReference type="ARBA" id="ARBA00022692"/>
    </source>
</evidence>
<keyword evidence="11" id="KW-1208">Phospholipid metabolism</keyword>
<name>A0A120GQK7_9BACI</name>
<accession>A0A120GQK7</accession>
<reference evidence="14 15" key="1">
    <citation type="submission" date="2015-11" db="EMBL/GenBank/DDBJ databases">
        <title>Genome Sequence of Bacillus simplex strain VanAntwerpen2.</title>
        <authorList>
            <person name="Couger M.B."/>
        </authorList>
    </citation>
    <scope>NUCLEOTIDE SEQUENCE [LARGE SCALE GENOMIC DNA]</scope>
    <source>
        <strain evidence="14 15">VanAntwerpen02</strain>
    </source>
</reference>
<evidence type="ECO:0000256" key="7">
    <source>
        <dbReference type="ARBA" id="ARBA00022989"/>
    </source>
</evidence>
<keyword evidence="4" id="KW-0808">Transferase</keyword>
<dbReference type="FunFam" id="3.30.870.10:FF:000014">
    <property type="entry name" value="Cardiolipin synthase"/>
    <property type="match status" value="1"/>
</dbReference>
<dbReference type="InterPro" id="IPR022924">
    <property type="entry name" value="Cardiolipin_synthase"/>
</dbReference>
<evidence type="ECO:0000313" key="14">
    <source>
        <dbReference type="EMBL" id="KWW21464.1"/>
    </source>
</evidence>
<dbReference type="PANTHER" id="PTHR21248">
    <property type="entry name" value="CARDIOLIPIN SYNTHASE"/>
    <property type="match status" value="1"/>
</dbReference>
<dbReference type="Pfam" id="PF13091">
    <property type="entry name" value="PLDc_2"/>
    <property type="match status" value="2"/>
</dbReference>
<dbReference type="GO" id="GO:0032049">
    <property type="term" value="P:cardiolipin biosynthetic process"/>
    <property type="evidence" value="ECO:0007669"/>
    <property type="project" value="UniProtKB-UniRule"/>
</dbReference>
<dbReference type="CDD" id="cd09110">
    <property type="entry name" value="PLDc_CLS_1"/>
    <property type="match status" value="1"/>
</dbReference>
<evidence type="ECO:0000256" key="9">
    <source>
        <dbReference type="ARBA" id="ARBA00023136"/>
    </source>
</evidence>
<dbReference type="AlphaFoldDB" id="A0A120GQK7"/>
<dbReference type="PIRSF" id="PIRSF000850">
    <property type="entry name" value="Phospholipase_D_PSS"/>
    <property type="match status" value="1"/>
</dbReference>
<keyword evidence="2" id="KW-1003">Cell membrane</keyword>
<dbReference type="EC" id="2.7.8.-" evidence="12"/>
<feature type="domain" description="PLD phosphodiesterase" evidence="13">
    <location>
        <begin position="310"/>
        <end position="337"/>
    </location>
</feature>
<dbReference type="GO" id="GO:0005886">
    <property type="term" value="C:plasma membrane"/>
    <property type="evidence" value="ECO:0007669"/>
    <property type="project" value="UniProtKB-SubCell"/>
</dbReference>
<evidence type="ECO:0000256" key="1">
    <source>
        <dbReference type="ARBA" id="ARBA00004236"/>
    </source>
</evidence>
<proteinExistence type="predicted"/>
<dbReference type="CDD" id="cd09112">
    <property type="entry name" value="PLDc_CLS_2"/>
    <property type="match status" value="1"/>
</dbReference>
<protein>
    <recommendedName>
        <fullName evidence="12">Cardiolipin synthase</fullName>
        <ecNumber evidence="12">2.7.8.-</ecNumber>
    </recommendedName>
</protein>
<keyword evidence="6" id="KW-0677">Repeat</keyword>
<evidence type="ECO:0000256" key="12">
    <source>
        <dbReference type="NCBIfam" id="TIGR04265"/>
    </source>
</evidence>
<dbReference type="PROSITE" id="PS50035">
    <property type="entry name" value="PLD"/>
    <property type="match status" value="2"/>
</dbReference>
<dbReference type="SUPFAM" id="SSF56024">
    <property type="entry name" value="Phospholipase D/nuclease"/>
    <property type="match status" value="2"/>
</dbReference>
<keyword evidence="10" id="KW-0594">Phospholipid biosynthesis</keyword>
<dbReference type="Proteomes" id="UP000064189">
    <property type="component" value="Unassembled WGS sequence"/>
</dbReference>
<feature type="domain" description="PLD phosphodiesterase" evidence="13">
    <location>
        <begin position="138"/>
        <end position="165"/>
    </location>
</feature>
<keyword evidence="7" id="KW-1133">Transmembrane helix</keyword>
<dbReference type="GO" id="GO:0008808">
    <property type="term" value="F:cardiolipin synthase activity"/>
    <property type="evidence" value="ECO:0007669"/>
    <property type="project" value="UniProtKB-UniRule"/>
</dbReference>